<dbReference type="EMBL" id="JAKJXP020000019">
    <property type="protein sequence ID" value="KAK7754622.1"/>
    <property type="molecule type" value="Genomic_DNA"/>
</dbReference>
<feature type="compositionally biased region" description="Basic and acidic residues" evidence="1">
    <location>
        <begin position="241"/>
        <end position="266"/>
    </location>
</feature>
<keyword evidence="3" id="KW-1185">Reference proteome</keyword>
<evidence type="ECO:0000313" key="2">
    <source>
        <dbReference type="EMBL" id="KAK7754622.1"/>
    </source>
</evidence>
<feature type="region of interest" description="Disordered" evidence="1">
    <location>
        <begin position="207"/>
        <end position="279"/>
    </location>
</feature>
<evidence type="ECO:0000256" key="1">
    <source>
        <dbReference type="SAM" id="MobiDB-lite"/>
    </source>
</evidence>
<evidence type="ECO:0000313" key="3">
    <source>
        <dbReference type="Proteomes" id="UP001320420"/>
    </source>
</evidence>
<protein>
    <submittedName>
        <fullName evidence="2">Uncharacterized protein</fullName>
    </submittedName>
</protein>
<dbReference type="AlphaFoldDB" id="A0AAN9YU18"/>
<reference evidence="2 3" key="1">
    <citation type="submission" date="2024-02" db="EMBL/GenBank/DDBJ databases">
        <title>De novo assembly and annotation of 12 fungi associated with fruit tree decline syndrome in Ontario, Canada.</title>
        <authorList>
            <person name="Sulman M."/>
            <person name="Ellouze W."/>
            <person name="Ilyukhin E."/>
        </authorList>
    </citation>
    <scope>NUCLEOTIDE SEQUENCE [LARGE SCALE GENOMIC DNA]</scope>
    <source>
        <strain evidence="2 3">M11/M66-122</strain>
    </source>
</reference>
<dbReference type="Proteomes" id="UP001320420">
    <property type="component" value="Unassembled WGS sequence"/>
</dbReference>
<sequence length="279" mass="30260">MDIGYFPLHEEQSRVYHPHPFQLDVSKARKKSIQLATRSSSSDSHVTQVSNITATGTIATASSAKAAAATTTLAATMSDNSPHLHLPSGASSPDSRSSTPLTSYNPTPYQENPLPIGKYYPSNYEKRKRQKQRPQMADITSSPIKSDSHIATTRPAQMAAHSRNESEAKRRLAQYQRDMIAQAAMAIGGSSVNRAGMPSLAGMGFSHFDKPDKPRLQPLGSPGPVTPMELEGADGYLDVRGSAEDAQREEIARAMRLDEERRRREGASSPVVELGPSTC</sequence>
<name>A0AAN9YU18_9PEZI</name>
<proteinExistence type="predicted"/>
<gene>
    <name evidence="2" type="ORF">SLS62_003405</name>
</gene>
<feature type="compositionally biased region" description="Low complexity" evidence="1">
    <location>
        <begin position="87"/>
        <end position="103"/>
    </location>
</feature>
<feature type="compositionally biased region" description="Polar residues" evidence="1">
    <location>
        <begin position="138"/>
        <end position="155"/>
    </location>
</feature>
<comment type="caution">
    <text evidence="2">The sequence shown here is derived from an EMBL/GenBank/DDBJ whole genome shotgun (WGS) entry which is preliminary data.</text>
</comment>
<feature type="region of interest" description="Disordered" evidence="1">
    <location>
        <begin position="78"/>
        <end position="170"/>
    </location>
</feature>
<organism evidence="2 3">
    <name type="scientific">Diatrype stigma</name>
    <dbReference type="NCBI Taxonomy" id="117547"/>
    <lineage>
        <taxon>Eukaryota</taxon>
        <taxon>Fungi</taxon>
        <taxon>Dikarya</taxon>
        <taxon>Ascomycota</taxon>
        <taxon>Pezizomycotina</taxon>
        <taxon>Sordariomycetes</taxon>
        <taxon>Xylariomycetidae</taxon>
        <taxon>Xylariales</taxon>
        <taxon>Diatrypaceae</taxon>
        <taxon>Diatrype</taxon>
    </lineage>
</organism>
<accession>A0AAN9YU18</accession>